<accession>M8A7P8</accession>
<dbReference type="AlphaFoldDB" id="M8A7P8"/>
<dbReference type="OMA" id="WNREIDT"/>
<sequence length="197" mass="21977">MANQPQPRRRAPVPVVVPAPLPAPAPARVREIMYEDTFLASETVEPTGLDIPEKAPLAEKTVWKWNREIDTTGNDMWDLVKQQCFNKSNLLGNKRREVLPLLSASKAKRKKNRSHVNKLRNEVDGLKAQLAAKIADFNQFVPGGLKAQLVAKIADFNQFVPGGLKAQLAAKIADFNQFVPGGFEMPRHFNEFPALED</sequence>
<protein>
    <submittedName>
        <fullName evidence="1">Uncharacterized protein</fullName>
    </submittedName>
</protein>
<name>M8A7P8_TRIUA</name>
<reference evidence="1" key="1">
    <citation type="journal article" date="2013" name="Nature">
        <title>Draft genome of the wheat A-genome progenitor Triticum urartu.</title>
        <authorList>
            <person name="Ling H.Q."/>
            <person name="Zhao S."/>
            <person name="Liu D."/>
            <person name="Wang J."/>
            <person name="Sun H."/>
            <person name="Zhang C."/>
            <person name="Fan H."/>
            <person name="Li D."/>
            <person name="Dong L."/>
            <person name="Tao Y."/>
            <person name="Gao C."/>
            <person name="Wu H."/>
            <person name="Li Y."/>
            <person name="Cui Y."/>
            <person name="Guo X."/>
            <person name="Zheng S."/>
            <person name="Wang B."/>
            <person name="Yu K."/>
            <person name="Liang Q."/>
            <person name="Yang W."/>
            <person name="Lou X."/>
            <person name="Chen J."/>
            <person name="Feng M."/>
            <person name="Jian J."/>
            <person name="Zhang X."/>
            <person name="Luo G."/>
            <person name="Jiang Y."/>
            <person name="Liu J."/>
            <person name="Wang Z."/>
            <person name="Sha Y."/>
            <person name="Zhang B."/>
            <person name="Wu H."/>
            <person name="Tang D."/>
            <person name="Shen Q."/>
            <person name="Xue P."/>
            <person name="Zou S."/>
            <person name="Wang X."/>
            <person name="Liu X."/>
            <person name="Wang F."/>
            <person name="Yang Y."/>
            <person name="An X."/>
            <person name="Dong Z."/>
            <person name="Zhang K."/>
            <person name="Zhang X."/>
            <person name="Luo M.C."/>
            <person name="Dvorak J."/>
            <person name="Tong Y."/>
            <person name="Wang J."/>
            <person name="Yang H."/>
            <person name="Li Z."/>
            <person name="Wang D."/>
            <person name="Zhang A."/>
            <person name="Wang J."/>
        </authorList>
    </citation>
    <scope>NUCLEOTIDE SEQUENCE</scope>
</reference>
<dbReference type="EMBL" id="KD105537">
    <property type="protein sequence ID" value="EMS60730.1"/>
    <property type="molecule type" value="Genomic_DNA"/>
</dbReference>
<proteinExistence type="predicted"/>
<gene>
    <name evidence="1" type="ORF">TRIUR3_21373</name>
</gene>
<dbReference type="OrthoDB" id="10563701at2759"/>
<organism evidence="1">
    <name type="scientific">Triticum urartu</name>
    <name type="common">Red wild einkorn</name>
    <name type="synonym">Crithodium urartu</name>
    <dbReference type="NCBI Taxonomy" id="4572"/>
    <lineage>
        <taxon>Eukaryota</taxon>
        <taxon>Viridiplantae</taxon>
        <taxon>Streptophyta</taxon>
        <taxon>Embryophyta</taxon>
        <taxon>Tracheophyta</taxon>
        <taxon>Spermatophyta</taxon>
        <taxon>Magnoliopsida</taxon>
        <taxon>Liliopsida</taxon>
        <taxon>Poales</taxon>
        <taxon>Poaceae</taxon>
        <taxon>BOP clade</taxon>
        <taxon>Pooideae</taxon>
        <taxon>Triticodae</taxon>
        <taxon>Triticeae</taxon>
        <taxon>Triticinae</taxon>
        <taxon>Triticum</taxon>
    </lineage>
</organism>
<evidence type="ECO:0000313" key="1">
    <source>
        <dbReference type="EMBL" id="EMS60730.1"/>
    </source>
</evidence>